<dbReference type="PANTHER" id="PTHR11552">
    <property type="entry name" value="GLUCOSE-METHANOL-CHOLINE GMC OXIDOREDUCTASE"/>
    <property type="match status" value="1"/>
</dbReference>
<protein>
    <recommendedName>
        <fullName evidence="2">Glucose-methanol-choline oxidoreductase C-terminal domain-containing protein</fullName>
    </recommendedName>
</protein>
<dbReference type="GO" id="GO:0050660">
    <property type="term" value="F:flavin adenine dinucleotide binding"/>
    <property type="evidence" value="ECO:0007669"/>
    <property type="project" value="InterPro"/>
</dbReference>
<reference evidence="3" key="3">
    <citation type="submission" date="2023-05" db="EMBL/GenBank/DDBJ databases">
        <authorList>
            <person name="Smith C.H."/>
        </authorList>
    </citation>
    <scope>NUCLEOTIDE SEQUENCE</scope>
    <source>
        <strain evidence="3">CHS0354</strain>
        <tissue evidence="3">Mantle</tissue>
    </source>
</reference>
<name>A0AAE0W4W6_9BIVA</name>
<dbReference type="Gene3D" id="3.50.50.60">
    <property type="entry name" value="FAD/NAD(P)-binding domain"/>
    <property type="match status" value="1"/>
</dbReference>
<gene>
    <name evidence="3" type="ORF">CHS0354_004704</name>
</gene>
<dbReference type="Pfam" id="PF05199">
    <property type="entry name" value="GMC_oxred_C"/>
    <property type="match status" value="1"/>
</dbReference>
<dbReference type="EMBL" id="JAEAOA010000349">
    <property type="protein sequence ID" value="KAK3602188.1"/>
    <property type="molecule type" value="Genomic_DNA"/>
</dbReference>
<feature type="domain" description="Glucose-methanol-choline oxidoreductase C-terminal" evidence="2">
    <location>
        <begin position="15"/>
        <end position="75"/>
    </location>
</feature>
<reference evidence="3" key="2">
    <citation type="journal article" date="2021" name="Genome Biol. Evol.">
        <title>Developing a high-quality reference genome for a parasitic bivalve with doubly uniparental inheritance (Bivalvia: Unionida).</title>
        <authorList>
            <person name="Smith C.H."/>
        </authorList>
    </citation>
    <scope>NUCLEOTIDE SEQUENCE</scope>
    <source>
        <strain evidence="3">CHS0354</strain>
        <tissue evidence="3">Mantle</tissue>
    </source>
</reference>
<dbReference type="PANTHER" id="PTHR11552:SF147">
    <property type="entry name" value="CHOLINE DEHYDROGENASE, MITOCHONDRIAL"/>
    <property type="match status" value="1"/>
</dbReference>
<dbReference type="InterPro" id="IPR036188">
    <property type="entry name" value="FAD/NAD-bd_sf"/>
</dbReference>
<dbReference type="Proteomes" id="UP001195483">
    <property type="component" value="Unassembled WGS sequence"/>
</dbReference>
<dbReference type="InterPro" id="IPR012132">
    <property type="entry name" value="GMC_OxRdtase"/>
</dbReference>
<reference evidence="3" key="1">
    <citation type="journal article" date="2021" name="Genome Biol. Evol.">
        <title>A High-Quality Reference Genome for a Parasitic Bivalve with Doubly Uniparental Inheritance (Bivalvia: Unionida).</title>
        <authorList>
            <person name="Smith C.H."/>
        </authorList>
    </citation>
    <scope>NUCLEOTIDE SEQUENCE</scope>
    <source>
        <strain evidence="3">CHS0354</strain>
    </source>
</reference>
<dbReference type="AlphaFoldDB" id="A0AAE0W4W6"/>
<evidence type="ECO:0000313" key="3">
    <source>
        <dbReference type="EMBL" id="KAK3602188.1"/>
    </source>
</evidence>
<accession>A0AAE0W4W6</accession>
<organism evidence="3 4">
    <name type="scientific">Potamilus streckersoni</name>
    <dbReference type="NCBI Taxonomy" id="2493646"/>
    <lineage>
        <taxon>Eukaryota</taxon>
        <taxon>Metazoa</taxon>
        <taxon>Spiralia</taxon>
        <taxon>Lophotrochozoa</taxon>
        <taxon>Mollusca</taxon>
        <taxon>Bivalvia</taxon>
        <taxon>Autobranchia</taxon>
        <taxon>Heteroconchia</taxon>
        <taxon>Palaeoheterodonta</taxon>
        <taxon>Unionida</taxon>
        <taxon>Unionoidea</taxon>
        <taxon>Unionidae</taxon>
        <taxon>Ambleminae</taxon>
        <taxon>Lampsilini</taxon>
        <taxon>Potamilus</taxon>
    </lineage>
</organism>
<evidence type="ECO:0000259" key="2">
    <source>
        <dbReference type="Pfam" id="PF05199"/>
    </source>
</evidence>
<dbReference type="SUPFAM" id="SSF54373">
    <property type="entry name" value="FAD-linked reductases, C-terminal domain"/>
    <property type="match status" value="1"/>
</dbReference>
<dbReference type="GO" id="GO:0016614">
    <property type="term" value="F:oxidoreductase activity, acting on CH-OH group of donors"/>
    <property type="evidence" value="ECO:0007669"/>
    <property type="project" value="InterPro"/>
</dbReference>
<dbReference type="Gene3D" id="3.30.560.10">
    <property type="entry name" value="Glucose Oxidase, domain 3"/>
    <property type="match status" value="1"/>
</dbReference>
<dbReference type="InterPro" id="IPR007867">
    <property type="entry name" value="GMC_OxRtase_C"/>
</dbReference>
<evidence type="ECO:0000256" key="1">
    <source>
        <dbReference type="ARBA" id="ARBA00010790"/>
    </source>
</evidence>
<proteinExistence type="inferred from homology"/>
<keyword evidence="4" id="KW-1185">Reference proteome</keyword>
<evidence type="ECO:0000313" key="4">
    <source>
        <dbReference type="Proteomes" id="UP001195483"/>
    </source>
</evidence>
<comment type="similarity">
    <text evidence="1">Belongs to the GMC oxidoreductase family.</text>
</comment>
<comment type="caution">
    <text evidence="3">The sequence shown here is derived from an EMBL/GenBank/DDBJ whole genome shotgun (WGS) entry which is preliminary data.</text>
</comment>
<sequence length="119" mass="14109">MKVFRGLVDTQAMKSHGVQFENRPYSGYSQHEFDSDSYWRCKIRHLAVTIYHPTSTCIMGRVDDPTAVDDPQLRMDRWPCRSSWFRLRFPGMKQELANDSRRVVYRPLFQISMLPTFSE</sequence>